<evidence type="ECO:0000256" key="4">
    <source>
        <dbReference type="ARBA" id="ARBA00023065"/>
    </source>
</evidence>
<dbReference type="GO" id="GO:0016020">
    <property type="term" value="C:membrane"/>
    <property type="evidence" value="ECO:0007669"/>
    <property type="project" value="InterPro"/>
</dbReference>
<evidence type="ECO:0000259" key="7">
    <source>
        <dbReference type="Pfam" id="PF25919"/>
    </source>
</evidence>
<dbReference type="SUPFAM" id="SSF111369">
    <property type="entry name" value="HlyD-like secretion proteins"/>
    <property type="match status" value="1"/>
</dbReference>
<evidence type="ECO:0000259" key="8">
    <source>
        <dbReference type="Pfam" id="PF25954"/>
    </source>
</evidence>
<protein>
    <submittedName>
        <fullName evidence="10">Membrane fusion protein, Cu(I)/Ag(I) efflux system</fullName>
    </submittedName>
</protein>
<dbReference type="NCBIfam" id="TIGR01730">
    <property type="entry name" value="RND_mfp"/>
    <property type="match status" value="1"/>
</dbReference>
<dbReference type="GO" id="GO:0046914">
    <property type="term" value="F:transition metal ion binding"/>
    <property type="evidence" value="ECO:0007669"/>
    <property type="project" value="TreeGrafter"/>
</dbReference>
<dbReference type="GO" id="GO:0022857">
    <property type="term" value="F:transmembrane transporter activity"/>
    <property type="evidence" value="ECO:0007669"/>
    <property type="project" value="InterPro"/>
</dbReference>
<evidence type="ECO:0000256" key="2">
    <source>
        <dbReference type="ARBA" id="ARBA00022448"/>
    </source>
</evidence>
<dbReference type="AlphaFoldDB" id="A0A1L8CNW2"/>
<feature type="domain" description="CusB-like barrel-sandwich hybrid" evidence="7">
    <location>
        <begin position="167"/>
        <end position="296"/>
    </location>
</feature>
<evidence type="ECO:0000259" key="9">
    <source>
        <dbReference type="Pfam" id="PF25975"/>
    </source>
</evidence>
<dbReference type="InterPro" id="IPR006143">
    <property type="entry name" value="RND_pump_MFP"/>
</dbReference>
<comment type="caution">
    <text evidence="10">The sequence shown here is derived from an EMBL/GenBank/DDBJ whole genome shotgun (WGS) entry which is preliminary data.</text>
</comment>
<evidence type="ECO:0000313" key="10">
    <source>
        <dbReference type="EMBL" id="GAV20612.1"/>
    </source>
</evidence>
<feature type="region of interest" description="Disordered" evidence="5">
    <location>
        <begin position="32"/>
        <end position="54"/>
    </location>
</feature>
<sequence length="543" mass="59924">MNKNTLMMVVAALAAGLAGGYFFSGAEQKSSGVEPVAGDGPCPDGSKALSWRNPMNPEVTSPVFSKDEMGMDYLPICAETKKEKKILFYRNPMNPAITSPVAAQDEMGMDYIPVYEDGGNDAVAGTVSIDPTVVQNIGVRTVKAKKKTISRDVRTVGRVTFDEQRVARLHPKVEGWVEKLFIDRTGEKVSKNTMLLAIYSPQLVASGEEYLLALKNWQTLKNSPFADIRDGAKRLLNTSLDRLKLLDVPEHQLKQIRDTGRVPKALHIHSPFDGIVMNIGAREGQRITPETELYMVADLSRVWVQVDVYEDELPWVQLGDEAEMRLPSVPGKVFKGKLSYIYPYLEGKTRTNKVRIEFANPDLALKPDMFANITLRASRTVDAIVIPSEAIVRTGAREQVFVQRAPGKFEPRVVQLGLSSDGEVQVTSGIKAGEQVVTSSQFLIDSESKLKEATAKMLDAMNEQQTPAPEMDMQMEGMEMDSKEMDMDAMNMGMDGKNMDSMDHSTGDPNGTATGRPQGEGQEAPNQMPADKPAHQMEHHHGH</sequence>
<keyword evidence="11" id="KW-1185">Reference proteome</keyword>
<proteinExistence type="inferred from homology"/>
<name>A0A1L8CNW2_9PROT</name>
<dbReference type="RefSeq" id="WP_072659930.1">
    <property type="nucleotide sequence ID" value="NZ_BDFD01000013.1"/>
</dbReference>
<feature type="compositionally biased region" description="Basic and acidic residues" evidence="5">
    <location>
        <begin position="532"/>
        <end position="543"/>
    </location>
</feature>
<keyword evidence="3 6" id="KW-0732">Signal</keyword>
<evidence type="ECO:0000256" key="6">
    <source>
        <dbReference type="SAM" id="SignalP"/>
    </source>
</evidence>
<keyword evidence="4" id="KW-0406">Ion transport</keyword>
<feature type="domain" description="CusB-like beta-barrel" evidence="8">
    <location>
        <begin position="301"/>
        <end position="378"/>
    </location>
</feature>
<dbReference type="EMBL" id="BDFD01000013">
    <property type="protein sequence ID" value="GAV20612.1"/>
    <property type="molecule type" value="Genomic_DNA"/>
</dbReference>
<dbReference type="Pfam" id="PF25954">
    <property type="entry name" value="Beta-barrel_RND_2"/>
    <property type="match status" value="1"/>
</dbReference>
<feature type="domain" description="CzcB-like C-terminal circularly permuted SH3-like" evidence="9">
    <location>
        <begin position="384"/>
        <end position="444"/>
    </location>
</feature>
<dbReference type="GO" id="GO:0060003">
    <property type="term" value="P:copper ion export"/>
    <property type="evidence" value="ECO:0007669"/>
    <property type="project" value="TreeGrafter"/>
</dbReference>
<dbReference type="InterPro" id="IPR058649">
    <property type="entry name" value="CzcB_C"/>
</dbReference>
<dbReference type="OrthoDB" id="9806939at2"/>
<evidence type="ECO:0000256" key="3">
    <source>
        <dbReference type="ARBA" id="ARBA00022729"/>
    </source>
</evidence>
<evidence type="ECO:0000313" key="11">
    <source>
        <dbReference type="Proteomes" id="UP000231632"/>
    </source>
</evidence>
<reference evidence="10 11" key="1">
    <citation type="journal article" date="2017" name="Arch. Microbiol.">
        <title>Mariprofundus micogutta sp. nov., a novel iron-oxidizing zetaproteobacterium isolated from a deep-sea hydrothermal field at the Bayonnaise knoll of the Izu-Ogasawara arc, and a description of Mariprofundales ord. nov. and Zetaproteobacteria classis nov.</title>
        <authorList>
            <person name="Makita H."/>
            <person name="Tanaka E."/>
            <person name="Mitsunobu S."/>
            <person name="Miyazaki M."/>
            <person name="Nunoura T."/>
            <person name="Uematsu K."/>
            <person name="Takaki Y."/>
            <person name="Nishi S."/>
            <person name="Shimamura S."/>
            <person name="Takai K."/>
        </authorList>
    </citation>
    <scope>NUCLEOTIDE SEQUENCE [LARGE SCALE GENOMIC DNA]</scope>
    <source>
        <strain evidence="10 11">ET2</strain>
    </source>
</reference>
<dbReference type="GO" id="GO:0030288">
    <property type="term" value="C:outer membrane-bounded periplasmic space"/>
    <property type="evidence" value="ECO:0007669"/>
    <property type="project" value="TreeGrafter"/>
</dbReference>
<feature type="region of interest" description="Disordered" evidence="5">
    <location>
        <begin position="493"/>
        <end position="543"/>
    </location>
</feature>
<feature type="chain" id="PRO_5012069450" evidence="6">
    <location>
        <begin position="27"/>
        <end position="543"/>
    </location>
</feature>
<organism evidence="10 11">
    <name type="scientific">Mariprofundus micogutta</name>
    <dbReference type="NCBI Taxonomy" id="1921010"/>
    <lineage>
        <taxon>Bacteria</taxon>
        <taxon>Pseudomonadati</taxon>
        <taxon>Pseudomonadota</taxon>
        <taxon>Candidatius Mariprofundia</taxon>
        <taxon>Mariprofundales</taxon>
        <taxon>Mariprofundaceae</taxon>
        <taxon>Mariprofundus</taxon>
    </lineage>
</organism>
<keyword evidence="2" id="KW-0813">Transport</keyword>
<dbReference type="Gene3D" id="2.40.30.170">
    <property type="match status" value="1"/>
</dbReference>
<dbReference type="GO" id="GO:0015679">
    <property type="term" value="P:plasma membrane copper ion transport"/>
    <property type="evidence" value="ECO:0007669"/>
    <property type="project" value="TreeGrafter"/>
</dbReference>
<dbReference type="PANTHER" id="PTHR30097">
    <property type="entry name" value="CATION EFFLUX SYSTEM PROTEIN CUSB"/>
    <property type="match status" value="1"/>
</dbReference>
<comment type="similarity">
    <text evidence="1">Belongs to the membrane fusion protein (MFP) (TC 8.A.1) family.</text>
</comment>
<evidence type="ECO:0000256" key="1">
    <source>
        <dbReference type="ARBA" id="ARBA00009477"/>
    </source>
</evidence>
<dbReference type="Pfam" id="PF25919">
    <property type="entry name" value="BSH_CusB"/>
    <property type="match status" value="1"/>
</dbReference>
<dbReference type="PANTHER" id="PTHR30097:SF15">
    <property type="entry name" value="CATION EFFLUX SYSTEM PROTEIN CUSB"/>
    <property type="match status" value="1"/>
</dbReference>
<dbReference type="Pfam" id="PF25975">
    <property type="entry name" value="CzcB_C"/>
    <property type="match status" value="1"/>
</dbReference>
<dbReference type="Gene3D" id="2.40.420.20">
    <property type="match status" value="1"/>
</dbReference>
<dbReference type="InterPro" id="IPR058792">
    <property type="entry name" value="Beta-barrel_RND_2"/>
</dbReference>
<dbReference type="InterPro" id="IPR051909">
    <property type="entry name" value="MFP_Cation_Efflux"/>
</dbReference>
<feature type="compositionally biased region" description="Basic and acidic residues" evidence="5">
    <location>
        <begin position="497"/>
        <end position="506"/>
    </location>
</feature>
<gene>
    <name evidence="10" type="ORF">MMIC_P1584</name>
</gene>
<dbReference type="InterPro" id="IPR058790">
    <property type="entry name" value="BSH_CusB"/>
</dbReference>
<feature type="signal peptide" evidence="6">
    <location>
        <begin position="1"/>
        <end position="26"/>
    </location>
</feature>
<dbReference type="Proteomes" id="UP000231632">
    <property type="component" value="Unassembled WGS sequence"/>
</dbReference>
<evidence type="ECO:0000256" key="5">
    <source>
        <dbReference type="SAM" id="MobiDB-lite"/>
    </source>
</evidence>
<accession>A0A1L8CNW2</accession>
<dbReference type="STRING" id="1921010.MMIC_P1584"/>
<dbReference type="FunFam" id="2.40.30.170:FF:000010">
    <property type="entry name" value="Efflux RND transporter periplasmic adaptor subunit"/>
    <property type="match status" value="1"/>
</dbReference>
<dbReference type="FunFam" id="2.40.420.20:FF:000003">
    <property type="entry name" value="Cation efflux system protein cusB"/>
    <property type="match status" value="1"/>
</dbReference>